<dbReference type="Pfam" id="PF09261">
    <property type="entry name" value="Alpha-mann_mid"/>
    <property type="match status" value="1"/>
</dbReference>
<dbReference type="GO" id="GO:0006491">
    <property type="term" value="P:N-glycan processing"/>
    <property type="evidence" value="ECO:0007669"/>
    <property type="project" value="TreeGrafter"/>
</dbReference>
<dbReference type="AlphaFoldDB" id="A0A814CM86"/>
<dbReference type="GO" id="GO:0046872">
    <property type="term" value="F:metal ion binding"/>
    <property type="evidence" value="ECO:0007669"/>
    <property type="project" value="UniProtKB-KW"/>
</dbReference>
<comment type="cofactor">
    <cofactor evidence="1">
        <name>Zn(2+)</name>
        <dbReference type="ChEBI" id="CHEBI:29105"/>
    </cofactor>
</comment>
<dbReference type="PANTHER" id="PTHR11607:SF3">
    <property type="entry name" value="LYSOSOMAL ALPHA-MANNOSIDASE"/>
    <property type="match status" value="1"/>
</dbReference>
<dbReference type="CDD" id="cd10809">
    <property type="entry name" value="GH38N_AMII_GMII_SfManIII_like"/>
    <property type="match status" value="1"/>
</dbReference>
<keyword evidence="6" id="KW-0326">Glycosidase</keyword>
<dbReference type="Proteomes" id="UP000663879">
    <property type="component" value="Unassembled WGS sequence"/>
</dbReference>
<keyword evidence="4" id="KW-0378">Hydrolase</keyword>
<evidence type="ECO:0000256" key="5">
    <source>
        <dbReference type="ARBA" id="ARBA00022833"/>
    </source>
</evidence>
<feature type="coiled-coil region" evidence="11">
    <location>
        <begin position="16"/>
        <end position="43"/>
    </location>
</feature>
<evidence type="ECO:0000256" key="1">
    <source>
        <dbReference type="ARBA" id="ARBA00001947"/>
    </source>
</evidence>
<evidence type="ECO:0000256" key="6">
    <source>
        <dbReference type="ARBA" id="ARBA00023295"/>
    </source>
</evidence>
<comment type="caution">
    <text evidence="13">The sequence shown here is derived from an EMBL/GenBank/DDBJ whole genome shotgun (WGS) entry which is preliminary data.</text>
</comment>
<evidence type="ECO:0000256" key="7">
    <source>
        <dbReference type="ARBA" id="ARBA00059516"/>
    </source>
</evidence>
<reference evidence="13" key="1">
    <citation type="submission" date="2021-02" db="EMBL/GenBank/DDBJ databases">
        <authorList>
            <person name="Nowell W R."/>
        </authorList>
    </citation>
    <scope>NUCLEOTIDE SEQUENCE</scope>
    <source>
        <strain evidence="13">Ploen Becks lab</strain>
    </source>
</reference>
<evidence type="ECO:0000313" key="14">
    <source>
        <dbReference type="Proteomes" id="UP000663879"/>
    </source>
</evidence>
<keyword evidence="11" id="KW-0175">Coiled coil</keyword>
<dbReference type="GO" id="GO:0000139">
    <property type="term" value="C:Golgi membrane"/>
    <property type="evidence" value="ECO:0007669"/>
    <property type="project" value="TreeGrafter"/>
</dbReference>
<dbReference type="InterPro" id="IPR015341">
    <property type="entry name" value="Glyco_hydro_38_cen"/>
</dbReference>
<dbReference type="InterPro" id="IPR000602">
    <property type="entry name" value="Glyco_hydro_38_N"/>
</dbReference>
<protein>
    <recommendedName>
        <fullName evidence="8">mannosyl-oligosaccharide 1,3-1,6-alpha-mannosidase</fullName>
        <ecNumber evidence="8">3.2.1.114</ecNumber>
    </recommendedName>
    <alternativeName>
        <fullName evidence="9">Mannosyl-oligosaccharide 1,3-1,6-alpha-mannosidase</fullName>
    </alternativeName>
</protein>
<dbReference type="FunFam" id="3.20.110.10:FF:000003">
    <property type="entry name" value="Alpha-mannosidase"/>
    <property type="match status" value="1"/>
</dbReference>
<evidence type="ECO:0000256" key="10">
    <source>
        <dbReference type="ARBA" id="ARBA00093232"/>
    </source>
</evidence>
<name>A0A814CM86_9BILA</name>
<dbReference type="SUPFAM" id="SSF88688">
    <property type="entry name" value="Families 57/38 glycoside transferase middle domain"/>
    <property type="match status" value="1"/>
</dbReference>
<dbReference type="Pfam" id="PF01074">
    <property type="entry name" value="Glyco_hydro_38N"/>
    <property type="match status" value="1"/>
</dbReference>
<evidence type="ECO:0000256" key="8">
    <source>
        <dbReference type="ARBA" id="ARBA00066412"/>
    </source>
</evidence>
<evidence type="ECO:0000256" key="4">
    <source>
        <dbReference type="ARBA" id="ARBA00022801"/>
    </source>
</evidence>
<organism evidence="13 14">
    <name type="scientific">Brachionus calyciflorus</name>
    <dbReference type="NCBI Taxonomy" id="104777"/>
    <lineage>
        <taxon>Eukaryota</taxon>
        <taxon>Metazoa</taxon>
        <taxon>Spiralia</taxon>
        <taxon>Gnathifera</taxon>
        <taxon>Rotifera</taxon>
        <taxon>Eurotatoria</taxon>
        <taxon>Monogononta</taxon>
        <taxon>Pseudotrocha</taxon>
        <taxon>Ploima</taxon>
        <taxon>Brachionidae</taxon>
        <taxon>Brachionus</taxon>
    </lineage>
</organism>
<evidence type="ECO:0000256" key="9">
    <source>
        <dbReference type="ARBA" id="ARBA00083602"/>
    </source>
</evidence>
<keyword evidence="3" id="KW-0479">Metal-binding</keyword>
<evidence type="ECO:0000313" key="13">
    <source>
        <dbReference type="EMBL" id="CAF0946516.1"/>
    </source>
</evidence>
<comment type="similarity">
    <text evidence="2">Belongs to the glycosyl hydrolase 38 family.</text>
</comment>
<dbReference type="OrthoDB" id="10261055at2759"/>
<dbReference type="InterPro" id="IPR050843">
    <property type="entry name" value="Glycosyl_Hydrlase_38"/>
</dbReference>
<dbReference type="InterPro" id="IPR027291">
    <property type="entry name" value="Glyco_hydro_38_N_sf"/>
</dbReference>
<dbReference type="GO" id="GO:0006013">
    <property type="term" value="P:mannose metabolic process"/>
    <property type="evidence" value="ECO:0007669"/>
    <property type="project" value="InterPro"/>
</dbReference>
<sequence>MTYTLNSYNTIDDSDLIMDREEIQALKQKIKTLEQKALVNEKNLLELEAIYKNINQDRTIQVHKVPNITQNNYQGQCQFFKELTPKNTDFQISELFEKLPFDDIDGGVWKQGFEITYDQNQWSQEKKLNVIIVPHSHNDPGWILTFEEYFQQRTKNILDTIVNTLIEKSTRKFIWAETSYLSLWWTQASEDMKSKMKKLIVETKQLEIVTGGWVMNDEANSYYYAMIEQMIEGHEWLRNKIDASIRPEYGWAIDPFGYTPTMPYLLEKMGFKSMLIQRVHYHVKKYLAQNQKLEFLWKQDWSKENSIFCHVMPFYSYDIPHTCGPDPKICCQFDFARASGQYSCPWGVQPQVINARNVDERSRLLLDQYRKKSQLYGDKKSHNVLLVVLGDDFRYQSMNEAKMQFENYEKLMDYMNSKAEFNVNIKWGTLKDYFELVKENDLKENIQVPSFSGDFFTYADRQDHYWSGYFTSRAFYKRLDRVVEGYLRTAEIFYSLNNLNGKDNGEKMNNLYKELLGARRNLGLFQHHDGITGTSKSHVVLDYSNK</sequence>
<dbReference type="EMBL" id="CAJNOC010002687">
    <property type="protein sequence ID" value="CAF0946516.1"/>
    <property type="molecule type" value="Genomic_DNA"/>
</dbReference>
<dbReference type="InterPro" id="IPR028995">
    <property type="entry name" value="Glyco_hydro_57/38_cen_sf"/>
</dbReference>
<feature type="domain" description="Glycoside hydrolase family 38 central" evidence="12">
    <location>
        <begin position="464"/>
        <end position="546"/>
    </location>
</feature>
<dbReference type="InterPro" id="IPR037094">
    <property type="entry name" value="Glyco_hydro_38_cen_sf"/>
</dbReference>
<dbReference type="PANTHER" id="PTHR11607">
    <property type="entry name" value="ALPHA-MANNOSIDASE"/>
    <property type="match status" value="1"/>
</dbReference>
<dbReference type="Gene3D" id="3.20.110.10">
    <property type="entry name" value="Glycoside hydrolase 38, N terminal domain"/>
    <property type="match status" value="1"/>
</dbReference>
<accession>A0A814CM86</accession>
<dbReference type="GO" id="GO:0004572">
    <property type="term" value="F:mannosyl-oligosaccharide 1,3-1,6-alpha-mannosidase activity"/>
    <property type="evidence" value="ECO:0007669"/>
    <property type="project" value="UniProtKB-EC"/>
</dbReference>
<dbReference type="Gene3D" id="1.20.1270.50">
    <property type="entry name" value="Glycoside hydrolase family 38, central domain"/>
    <property type="match status" value="1"/>
</dbReference>
<proteinExistence type="inferred from homology"/>
<comment type="catalytic activity">
    <reaction evidence="10">
        <text>N(4)-{beta-D-GlcNAc-(1-&gt;2)-alpha-D-Man-(1-&gt;3)-[alpha-D-Man-(1-&gt;3)-[alpha-D-Man-(1-&gt;6)]-alpha-D-Man-(1-&gt;6)]-beta-D-Man-(1-&gt;4)-beta-D-GlcNAc-(1-&gt;4)-beta-D-GlcNAc}-L-asparaginyl-[protein] + 2 H2O = 2 alpha-D-mannopyranose + an N(4)-{beta-D-GlcNAc-(1-&gt;2)-alpha-D-Man-(1-&gt;3)-[alpha-D-Man-(1-&gt;6)]-beta-D-Man-(1-&gt;4)-beta-D-GlcNAc-(1-&gt;4)-beta-D-GlcNAc}-L-asparaginyl-[protein]</text>
        <dbReference type="Rhea" id="RHEA:56052"/>
        <dbReference type="Rhea" id="RHEA-COMP:14368"/>
        <dbReference type="Rhea" id="RHEA-COMP:14369"/>
        <dbReference type="ChEBI" id="CHEBI:15377"/>
        <dbReference type="ChEBI" id="CHEBI:28729"/>
        <dbReference type="ChEBI" id="CHEBI:60615"/>
        <dbReference type="ChEBI" id="CHEBI:60625"/>
        <dbReference type="EC" id="3.2.1.114"/>
    </reaction>
</comment>
<keyword evidence="14" id="KW-1185">Reference proteome</keyword>
<dbReference type="EC" id="3.2.1.114" evidence="8"/>
<dbReference type="InterPro" id="IPR011330">
    <property type="entry name" value="Glyco_hydro/deAcase_b/a-brl"/>
</dbReference>
<evidence type="ECO:0000256" key="2">
    <source>
        <dbReference type="ARBA" id="ARBA00009792"/>
    </source>
</evidence>
<gene>
    <name evidence="13" type="ORF">OXX778_LOCUS13715</name>
</gene>
<evidence type="ECO:0000259" key="12">
    <source>
        <dbReference type="SMART" id="SM00872"/>
    </source>
</evidence>
<comment type="function">
    <text evidence="7">Catalyzes the first committed step in the biosynthesis of complex N-glycans. It controls conversion of high mannose to complex N-glycans; the final hydrolytic step in the N-glycan maturation pathway.</text>
</comment>
<evidence type="ECO:0000256" key="3">
    <source>
        <dbReference type="ARBA" id="ARBA00022723"/>
    </source>
</evidence>
<dbReference type="SMART" id="SM00872">
    <property type="entry name" value="Alpha-mann_mid"/>
    <property type="match status" value="1"/>
</dbReference>
<dbReference type="SUPFAM" id="SSF88713">
    <property type="entry name" value="Glycoside hydrolase/deacetylase"/>
    <property type="match status" value="1"/>
</dbReference>
<evidence type="ECO:0000256" key="11">
    <source>
        <dbReference type="SAM" id="Coils"/>
    </source>
</evidence>
<dbReference type="FunFam" id="1.20.1270.50:FF:000001">
    <property type="entry name" value="Alpha-mannosidase"/>
    <property type="match status" value="1"/>
</dbReference>
<keyword evidence="5" id="KW-0862">Zinc</keyword>